<dbReference type="EMBL" id="ML145242">
    <property type="protein sequence ID" value="TBU52636.1"/>
    <property type="molecule type" value="Genomic_DNA"/>
</dbReference>
<dbReference type="AlphaFoldDB" id="A0A4Q9PHW0"/>
<dbReference type="Proteomes" id="UP000292082">
    <property type="component" value="Unassembled WGS sequence"/>
</dbReference>
<protein>
    <submittedName>
        <fullName evidence="1">Uncharacterized protein</fullName>
    </submittedName>
</protein>
<evidence type="ECO:0000313" key="2">
    <source>
        <dbReference type="Proteomes" id="UP000292082"/>
    </source>
</evidence>
<gene>
    <name evidence="1" type="ORF">BD310DRAFT_939762</name>
</gene>
<organism evidence="1 2">
    <name type="scientific">Dichomitus squalens</name>
    <dbReference type="NCBI Taxonomy" id="114155"/>
    <lineage>
        <taxon>Eukaryota</taxon>
        <taxon>Fungi</taxon>
        <taxon>Dikarya</taxon>
        <taxon>Basidiomycota</taxon>
        <taxon>Agaricomycotina</taxon>
        <taxon>Agaricomycetes</taxon>
        <taxon>Polyporales</taxon>
        <taxon>Polyporaceae</taxon>
        <taxon>Dichomitus</taxon>
    </lineage>
</organism>
<evidence type="ECO:0000313" key="1">
    <source>
        <dbReference type="EMBL" id="TBU52636.1"/>
    </source>
</evidence>
<keyword evidence="2" id="KW-1185">Reference proteome</keyword>
<sequence length="76" mass="8516">MAHRFRDSAAAASLSSLRDILECRADVPSRVRYSALILRQLCSMRTRRSMNGRLVSCMINGTYMPISPNTVVNQQA</sequence>
<name>A0A4Q9PHW0_9APHY</name>
<reference evidence="1 2" key="1">
    <citation type="submission" date="2019-01" db="EMBL/GenBank/DDBJ databases">
        <title>Draft genome sequences of three monokaryotic isolates of the white-rot basidiomycete fungus Dichomitus squalens.</title>
        <authorList>
            <consortium name="DOE Joint Genome Institute"/>
            <person name="Lopez S.C."/>
            <person name="Andreopoulos B."/>
            <person name="Pangilinan J."/>
            <person name="Lipzen A."/>
            <person name="Riley R."/>
            <person name="Ahrendt S."/>
            <person name="Ng V."/>
            <person name="Barry K."/>
            <person name="Daum C."/>
            <person name="Grigoriev I.V."/>
            <person name="Hilden K.S."/>
            <person name="Makela M.R."/>
            <person name="de Vries R.P."/>
        </authorList>
    </citation>
    <scope>NUCLEOTIDE SEQUENCE [LARGE SCALE GENOMIC DNA]</scope>
    <source>
        <strain evidence="1 2">CBS 464.89</strain>
    </source>
</reference>
<accession>A0A4Q9PHW0</accession>
<proteinExistence type="predicted"/>